<dbReference type="AlphaFoldDB" id="A0A7Y9K4W2"/>
<dbReference type="SUPFAM" id="SSF56935">
    <property type="entry name" value="Porins"/>
    <property type="match status" value="1"/>
</dbReference>
<evidence type="ECO:0000313" key="9">
    <source>
        <dbReference type="Proteomes" id="UP000517753"/>
    </source>
</evidence>
<evidence type="ECO:0000256" key="4">
    <source>
        <dbReference type="RuleBase" id="RU003357"/>
    </source>
</evidence>
<keyword evidence="8" id="KW-0675">Receptor</keyword>
<evidence type="ECO:0000256" key="3">
    <source>
        <dbReference type="ARBA" id="ARBA00023237"/>
    </source>
</evidence>
<dbReference type="InterPro" id="IPR010104">
    <property type="entry name" value="TonB_rcpt_bac"/>
</dbReference>
<evidence type="ECO:0000259" key="7">
    <source>
        <dbReference type="Pfam" id="PF07715"/>
    </source>
</evidence>
<keyword evidence="2 4" id="KW-0472">Membrane</keyword>
<dbReference type="PANTHER" id="PTHR40980:SF3">
    <property type="entry name" value="TONB-DEPENDENT RECEPTOR-LIKE BETA-BARREL DOMAIN-CONTAINING PROTEIN"/>
    <property type="match status" value="1"/>
</dbReference>
<dbReference type="Gene3D" id="2.40.170.20">
    <property type="entry name" value="TonB-dependent receptor, beta-barrel domain"/>
    <property type="match status" value="1"/>
</dbReference>
<dbReference type="Gene3D" id="2.170.130.10">
    <property type="entry name" value="TonB-dependent receptor, plug domain"/>
    <property type="match status" value="1"/>
</dbReference>
<comment type="subcellular location">
    <subcellularLocation>
        <location evidence="1 4">Cell outer membrane</location>
    </subcellularLocation>
</comment>
<dbReference type="RefSeq" id="WP_179510712.1">
    <property type="nucleotide sequence ID" value="NZ_JACCBY010000012.1"/>
</dbReference>
<dbReference type="EMBL" id="JACCBY010000012">
    <property type="protein sequence ID" value="NYD92329.1"/>
    <property type="molecule type" value="Genomic_DNA"/>
</dbReference>
<reference evidence="8 9" key="2">
    <citation type="submission" date="2020-08" db="EMBL/GenBank/DDBJ databases">
        <title>The Agave Microbiome: Exploring the role of microbial communities in plant adaptations to desert environments.</title>
        <authorList>
            <person name="Partida-Martinez L.P."/>
        </authorList>
    </citation>
    <scope>NUCLEOTIDE SEQUENCE [LARGE SCALE GENOMIC DNA]</scope>
    <source>
        <strain evidence="8 9">AS2.3</strain>
    </source>
</reference>
<dbReference type="Pfam" id="PF07715">
    <property type="entry name" value="Plug"/>
    <property type="match status" value="1"/>
</dbReference>
<dbReference type="CDD" id="cd01347">
    <property type="entry name" value="ligand_gated_channel"/>
    <property type="match status" value="1"/>
</dbReference>
<dbReference type="Pfam" id="PF00593">
    <property type="entry name" value="TonB_dep_Rec_b-barrel"/>
    <property type="match status" value="1"/>
</dbReference>
<evidence type="ECO:0000256" key="1">
    <source>
        <dbReference type="ARBA" id="ARBA00004442"/>
    </source>
</evidence>
<dbReference type="InterPro" id="IPR012910">
    <property type="entry name" value="Plug_dom"/>
</dbReference>
<dbReference type="InterPro" id="IPR036942">
    <property type="entry name" value="Beta-barrel_TonB_sf"/>
</dbReference>
<accession>A0A7Y9K4W2</accession>
<dbReference type="PANTHER" id="PTHR40980">
    <property type="entry name" value="PLUG DOMAIN-CONTAINING PROTEIN"/>
    <property type="match status" value="1"/>
</dbReference>
<comment type="similarity">
    <text evidence="4">Belongs to the TonB-dependent receptor family.</text>
</comment>
<dbReference type="InterPro" id="IPR037066">
    <property type="entry name" value="Plug_dom_sf"/>
</dbReference>
<protein>
    <submittedName>
        <fullName evidence="8">TonB-dependent receptor</fullName>
    </submittedName>
</protein>
<feature type="domain" description="TonB-dependent receptor plug" evidence="7">
    <location>
        <begin position="68"/>
        <end position="178"/>
    </location>
</feature>
<feature type="signal peptide" evidence="5">
    <location>
        <begin position="1"/>
        <end position="27"/>
    </location>
</feature>
<reference evidence="8 9" key="1">
    <citation type="submission" date="2020-07" db="EMBL/GenBank/DDBJ databases">
        <authorList>
            <person name="Partida-Martinez L."/>
            <person name="Huntemann M."/>
            <person name="Clum A."/>
            <person name="Wang J."/>
            <person name="Palaniappan K."/>
            <person name="Ritter S."/>
            <person name="Chen I.-M."/>
            <person name="Stamatis D."/>
            <person name="Reddy T."/>
            <person name="O'Malley R."/>
            <person name="Daum C."/>
            <person name="Shapiro N."/>
            <person name="Ivanova N."/>
            <person name="Kyrpides N."/>
            <person name="Woyke T."/>
        </authorList>
    </citation>
    <scope>NUCLEOTIDE SEQUENCE [LARGE SCALE GENOMIC DNA]</scope>
    <source>
        <strain evidence="8 9">AS2.3</strain>
    </source>
</reference>
<feature type="domain" description="TonB-dependent receptor-like beta-barrel" evidence="6">
    <location>
        <begin position="429"/>
        <end position="853"/>
    </location>
</feature>
<dbReference type="GO" id="GO:0009279">
    <property type="term" value="C:cell outer membrane"/>
    <property type="evidence" value="ECO:0007669"/>
    <property type="project" value="UniProtKB-SubCell"/>
</dbReference>
<feature type="chain" id="PRO_5030915206" evidence="5">
    <location>
        <begin position="28"/>
        <end position="886"/>
    </location>
</feature>
<keyword evidence="9" id="KW-1185">Reference proteome</keyword>
<gene>
    <name evidence="8" type="ORF">HD841_004153</name>
</gene>
<evidence type="ECO:0000256" key="2">
    <source>
        <dbReference type="ARBA" id="ARBA00023136"/>
    </source>
</evidence>
<name>A0A7Y9K4W2_9SPHN</name>
<comment type="caution">
    <text evidence="8">The sequence shown here is derived from an EMBL/GenBank/DDBJ whole genome shotgun (WGS) entry which is preliminary data.</text>
</comment>
<organism evidence="8 9">
    <name type="scientific">Sphingomonas melonis</name>
    <dbReference type="NCBI Taxonomy" id="152682"/>
    <lineage>
        <taxon>Bacteria</taxon>
        <taxon>Pseudomonadati</taxon>
        <taxon>Pseudomonadota</taxon>
        <taxon>Alphaproteobacteria</taxon>
        <taxon>Sphingomonadales</taxon>
        <taxon>Sphingomonadaceae</taxon>
        <taxon>Sphingomonas</taxon>
    </lineage>
</organism>
<dbReference type="Proteomes" id="UP000517753">
    <property type="component" value="Unassembled WGS sequence"/>
</dbReference>
<proteinExistence type="inferred from homology"/>
<sequence>MFRTSRLIGATLPLTLAALMSTPAARAQTAPADAASTGDATAADTEQDGEIVVTGSYARSIAAATEAKRKAAYGLDSIASTDIGKFPAQNVAEALQVVPGVAITRPRGEGLYVSVRGLGPQFQNTLVNGRTVALNDLIENGGANGRQFRFEMLPAEFVSSIDVVKTPTADMNEGALGGNIDVKTFHPLDIGSRTTLNSRYTFTAQTHRVEPNATLLTSYRNPGETFGILAGAQYWGKQVRNDRFMNFGWNTTLLGNASGLYTPTRTRPTIETEDRKRLSGIVSAQWQPTPELRTTLDVIATRLDVAYDEFGIDIYPDDSGDKKRPATIVPESVKISGNTVVGATINNARFMASREYSLNRHDLLTIALRQSFESGRWHASADGSWSTAHSYHPSNAEGTVRSRAQFLAPLTYDASGGYKVLPTLTTTRNLSDPANYAVTTFNIAPKNSRDWDAYGRADLGYDVGEGLLRKIAAGGEYHWRKRDYRRRDYLIDTVNGQPLSVLGSGAFQQLPYDDFLAGVTGNGPRTWLAPVTKAYYDALFTPAIANTPPNPADQRQSFVTSEKVAAAYIRADYGVTLGTVEVTGNIGARYVHTDQLASGTLTTGGTPQPVSYPRTFNNLLPSFNLRAELTPQLIARLAASRVLTRPNITDTAPRITVSTDTARANGGNPQLNPFLATQFDGSLEWYFNRRGSLTGAVFYKNLDDYITSEETDITIPKRGVVTLTTSVNGGKAKVYGFEAAYNQVFTFLPKPLDGLGFQASYTHTSVEANYKTGDRILHNEMLGLSKQSYNLVGFYDYGPVSARLSYVWRDKYLSGTGSTSQAPSFTAPFGSLDGNLSLRVTPHLMFSVEGINLAGARAYTYNDDTLRFGEINYYGRTILFGARAEF</sequence>
<dbReference type="NCBIfam" id="TIGR01782">
    <property type="entry name" value="TonB-Xanth-Caul"/>
    <property type="match status" value="1"/>
</dbReference>
<keyword evidence="3" id="KW-0998">Cell outer membrane</keyword>
<dbReference type="InterPro" id="IPR000531">
    <property type="entry name" value="Beta-barrel_TonB"/>
</dbReference>
<evidence type="ECO:0000259" key="6">
    <source>
        <dbReference type="Pfam" id="PF00593"/>
    </source>
</evidence>
<keyword evidence="5" id="KW-0732">Signal</keyword>
<keyword evidence="4" id="KW-0798">TonB box</keyword>
<evidence type="ECO:0000313" key="8">
    <source>
        <dbReference type="EMBL" id="NYD92329.1"/>
    </source>
</evidence>
<evidence type="ECO:0000256" key="5">
    <source>
        <dbReference type="SAM" id="SignalP"/>
    </source>
</evidence>